<evidence type="ECO:0000256" key="1">
    <source>
        <dbReference type="ARBA" id="ARBA00022884"/>
    </source>
</evidence>
<dbReference type="PROSITE" id="PS50102">
    <property type="entry name" value="RRM"/>
    <property type="match status" value="1"/>
</dbReference>
<dbReference type="AlphaFoldDB" id="A0A0F9FMM9"/>
<dbReference type="Pfam" id="PF00076">
    <property type="entry name" value="RRM_1"/>
    <property type="match status" value="1"/>
</dbReference>
<dbReference type="SMART" id="SM00360">
    <property type="entry name" value="RRM"/>
    <property type="match status" value="1"/>
</dbReference>
<dbReference type="InterPro" id="IPR035979">
    <property type="entry name" value="RBD_domain_sf"/>
</dbReference>
<gene>
    <name evidence="3" type="ORF">LCGC14_1932330</name>
</gene>
<dbReference type="Gene3D" id="3.30.70.330">
    <property type="match status" value="1"/>
</dbReference>
<accession>A0A0F9FMM9</accession>
<organism evidence="3">
    <name type="scientific">marine sediment metagenome</name>
    <dbReference type="NCBI Taxonomy" id="412755"/>
    <lineage>
        <taxon>unclassified sequences</taxon>
        <taxon>metagenomes</taxon>
        <taxon>ecological metagenomes</taxon>
    </lineage>
</organism>
<evidence type="ECO:0000259" key="2">
    <source>
        <dbReference type="PROSITE" id="PS50102"/>
    </source>
</evidence>
<dbReference type="SUPFAM" id="SSF54928">
    <property type="entry name" value="RNA-binding domain, RBD"/>
    <property type="match status" value="1"/>
</dbReference>
<dbReference type="EMBL" id="LAZR01020771">
    <property type="protein sequence ID" value="KKL87674.1"/>
    <property type="molecule type" value="Genomic_DNA"/>
</dbReference>
<dbReference type="InterPro" id="IPR050502">
    <property type="entry name" value="Euk_RNA-bind_prot"/>
</dbReference>
<evidence type="ECO:0000313" key="3">
    <source>
        <dbReference type="EMBL" id="KKL87674.1"/>
    </source>
</evidence>
<dbReference type="PANTHER" id="PTHR48025:SF1">
    <property type="entry name" value="RRM DOMAIN-CONTAINING PROTEIN"/>
    <property type="match status" value="1"/>
</dbReference>
<dbReference type="InterPro" id="IPR012677">
    <property type="entry name" value="Nucleotide-bd_a/b_plait_sf"/>
</dbReference>
<proteinExistence type="predicted"/>
<sequence length="85" mass="9823">MQGSKLFVGNIDITATYDDVKDLFSNYGEVMYLKIIEDRGFAFIEMSSQIEAEKAKKELNGADFKGRSLKVNEARPQKSRKRRHY</sequence>
<dbReference type="PANTHER" id="PTHR48025">
    <property type="entry name" value="OS02G0815200 PROTEIN"/>
    <property type="match status" value="1"/>
</dbReference>
<reference evidence="3" key="1">
    <citation type="journal article" date="2015" name="Nature">
        <title>Complex archaea that bridge the gap between prokaryotes and eukaryotes.</title>
        <authorList>
            <person name="Spang A."/>
            <person name="Saw J.H."/>
            <person name="Jorgensen S.L."/>
            <person name="Zaremba-Niedzwiedzka K."/>
            <person name="Martijn J."/>
            <person name="Lind A.E."/>
            <person name="van Eijk R."/>
            <person name="Schleper C."/>
            <person name="Guy L."/>
            <person name="Ettema T.J."/>
        </authorList>
    </citation>
    <scope>NUCLEOTIDE SEQUENCE</scope>
</reference>
<dbReference type="GO" id="GO:0003729">
    <property type="term" value="F:mRNA binding"/>
    <property type="evidence" value="ECO:0007669"/>
    <property type="project" value="TreeGrafter"/>
</dbReference>
<comment type="caution">
    <text evidence="3">The sequence shown here is derived from an EMBL/GenBank/DDBJ whole genome shotgun (WGS) entry which is preliminary data.</text>
</comment>
<name>A0A0F9FMM9_9ZZZZ</name>
<protein>
    <recommendedName>
        <fullName evidence="2">RRM domain-containing protein</fullName>
    </recommendedName>
</protein>
<keyword evidence="1" id="KW-0694">RNA-binding</keyword>
<dbReference type="InterPro" id="IPR000504">
    <property type="entry name" value="RRM_dom"/>
</dbReference>
<feature type="domain" description="RRM" evidence="2">
    <location>
        <begin position="4"/>
        <end position="76"/>
    </location>
</feature>